<evidence type="ECO:0000313" key="1">
    <source>
        <dbReference type="EMBL" id="MDK6274441.1"/>
    </source>
</evidence>
<reference evidence="1" key="1">
    <citation type="submission" date="2023-05" db="EMBL/GenBank/DDBJ databases">
        <title>Cataloging the Phylogenetic Diversity of Human Bladder Bacteria.</title>
        <authorList>
            <person name="Du J."/>
        </authorList>
    </citation>
    <scope>NUCLEOTIDE SEQUENCE</scope>
    <source>
        <strain evidence="1">UMB9978</strain>
    </source>
</reference>
<dbReference type="Pfam" id="PF19461">
    <property type="entry name" value="DUF5998"/>
    <property type="match status" value="1"/>
</dbReference>
<name>A0AAP4C5R7_9MICC</name>
<dbReference type="EMBL" id="JASODW010000001">
    <property type="protein sequence ID" value="MDK6274441.1"/>
    <property type="molecule type" value="Genomic_DNA"/>
</dbReference>
<comment type="caution">
    <text evidence="1">The sequence shown here is derived from an EMBL/GenBank/DDBJ whole genome shotgun (WGS) entry which is preliminary data.</text>
</comment>
<proteinExistence type="predicted"/>
<dbReference type="Proteomes" id="UP001240483">
    <property type="component" value="Unassembled WGS sequence"/>
</dbReference>
<organism evidence="1 2">
    <name type="scientific">Pseudoglutamicibacter cumminsii</name>
    <dbReference type="NCBI Taxonomy" id="156979"/>
    <lineage>
        <taxon>Bacteria</taxon>
        <taxon>Bacillati</taxon>
        <taxon>Actinomycetota</taxon>
        <taxon>Actinomycetes</taxon>
        <taxon>Micrococcales</taxon>
        <taxon>Micrococcaceae</taxon>
        <taxon>Pseudoglutamicibacter</taxon>
    </lineage>
</organism>
<gene>
    <name evidence="1" type="ORF">QP116_01570</name>
</gene>
<protein>
    <submittedName>
        <fullName evidence="1">DUF5998 family protein</fullName>
    </submittedName>
</protein>
<dbReference type="RefSeq" id="WP_101629576.1">
    <property type="nucleotide sequence ID" value="NZ_CALUAG010000035.1"/>
</dbReference>
<evidence type="ECO:0000313" key="2">
    <source>
        <dbReference type="Proteomes" id="UP001240483"/>
    </source>
</evidence>
<sequence length="201" mass="21805">MSETSSTPSAAHALRLELERAGFYPDLTLDILNEELEGTVPRRHYLHLETHVEAVEVHRHAIVLVLTDAELIILHIDDAQYAADGQPIATFSVESVPLQRLHTVVLSGVVARPAEYTPGQSPRELTFSLSWSGSARAEFAPAQCGDPECIADHGLTGQVSKEDLAMRVSADADGQKALDAARQFARDVRRACSAAADGRAW</sequence>
<accession>A0AAP4C5R7</accession>
<dbReference type="AlphaFoldDB" id="A0AAP4C5R7"/>
<dbReference type="InterPro" id="IPR046040">
    <property type="entry name" value="DUF5998"/>
</dbReference>